<keyword evidence="1" id="KW-1133">Transmembrane helix</keyword>
<reference evidence="2" key="1">
    <citation type="journal article" date="2015" name="Nature">
        <title>Complex archaea that bridge the gap between prokaryotes and eukaryotes.</title>
        <authorList>
            <person name="Spang A."/>
            <person name="Saw J.H."/>
            <person name="Jorgensen S.L."/>
            <person name="Zaremba-Niedzwiedzka K."/>
            <person name="Martijn J."/>
            <person name="Lind A.E."/>
            <person name="van Eijk R."/>
            <person name="Schleper C."/>
            <person name="Guy L."/>
            <person name="Ettema T.J."/>
        </authorList>
    </citation>
    <scope>NUCLEOTIDE SEQUENCE</scope>
</reference>
<dbReference type="AlphaFoldDB" id="A0A0F9VVB9"/>
<protein>
    <submittedName>
        <fullName evidence="2">Uncharacterized protein</fullName>
    </submittedName>
</protein>
<comment type="caution">
    <text evidence="2">The sequence shown here is derived from an EMBL/GenBank/DDBJ whole genome shotgun (WGS) entry which is preliminary data.</text>
</comment>
<proteinExistence type="predicted"/>
<gene>
    <name evidence="2" type="ORF">LCGC14_0041700</name>
</gene>
<name>A0A0F9VVB9_9ZZZZ</name>
<keyword evidence="1" id="KW-0472">Membrane</keyword>
<accession>A0A0F9VVB9</accession>
<keyword evidence="1" id="KW-0812">Transmembrane</keyword>
<organism evidence="2">
    <name type="scientific">marine sediment metagenome</name>
    <dbReference type="NCBI Taxonomy" id="412755"/>
    <lineage>
        <taxon>unclassified sequences</taxon>
        <taxon>metagenomes</taxon>
        <taxon>ecological metagenomes</taxon>
    </lineage>
</organism>
<dbReference type="EMBL" id="LAZR01000008">
    <property type="protein sequence ID" value="KKO09051.1"/>
    <property type="molecule type" value="Genomic_DNA"/>
</dbReference>
<feature type="transmembrane region" description="Helical" evidence="1">
    <location>
        <begin position="6"/>
        <end position="23"/>
    </location>
</feature>
<evidence type="ECO:0000313" key="2">
    <source>
        <dbReference type="EMBL" id="KKO09051.1"/>
    </source>
</evidence>
<sequence length="42" mass="4733">MFIFLGDMLVMGFMIGLAIWLGSRGTKESLDRASRIPLEDED</sequence>
<evidence type="ECO:0000256" key="1">
    <source>
        <dbReference type="SAM" id="Phobius"/>
    </source>
</evidence>